<evidence type="ECO:0000313" key="5">
    <source>
        <dbReference type="Proteomes" id="UP001233172"/>
    </source>
</evidence>
<dbReference type="Pfam" id="PF12796">
    <property type="entry name" value="Ank_2"/>
    <property type="match status" value="3"/>
</dbReference>
<dbReference type="SMART" id="SM00248">
    <property type="entry name" value="ANK"/>
    <property type="match status" value="10"/>
</dbReference>
<feature type="repeat" description="ANK" evidence="3">
    <location>
        <begin position="19"/>
        <end position="51"/>
    </location>
</feature>
<keyword evidence="5" id="KW-1185">Reference proteome</keyword>
<organism evidence="4 5">
    <name type="scientific">Biomphalaria pfeifferi</name>
    <name type="common">Bloodfluke planorb</name>
    <name type="synonym">Freshwater snail</name>
    <dbReference type="NCBI Taxonomy" id="112525"/>
    <lineage>
        <taxon>Eukaryota</taxon>
        <taxon>Metazoa</taxon>
        <taxon>Spiralia</taxon>
        <taxon>Lophotrochozoa</taxon>
        <taxon>Mollusca</taxon>
        <taxon>Gastropoda</taxon>
        <taxon>Heterobranchia</taxon>
        <taxon>Euthyneura</taxon>
        <taxon>Panpulmonata</taxon>
        <taxon>Hygrophila</taxon>
        <taxon>Lymnaeoidea</taxon>
        <taxon>Planorbidae</taxon>
        <taxon>Biomphalaria</taxon>
    </lineage>
</organism>
<keyword evidence="2 3" id="KW-0040">ANK repeat</keyword>
<dbReference type="PANTHER" id="PTHR24198">
    <property type="entry name" value="ANKYRIN REPEAT AND PROTEIN KINASE DOMAIN-CONTAINING PROTEIN"/>
    <property type="match status" value="1"/>
</dbReference>
<dbReference type="Gene3D" id="1.25.40.20">
    <property type="entry name" value="Ankyrin repeat-containing domain"/>
    <property type="match status" value="4"/>
</dbReference>
<dbReference type="PROSITE" id="PS50088">
    <property type="entry name" value="ANK_REPEAT"/>
    <property type="match status" value="6"/>
</dbReference>
<evidence type="ECO:0000256" key="1">
    <source>
        <dbReference type="ARBA" id="ARBA00022737"/>
    </source>
</evidence>
<accession>A0AAD8F859</accession>
<feature type="repeat" description="ANK" evidence="3">
    <location>
        <begin position="217"/>
        <end position="249"/>
    </location>
</feature>
<reference evidence="4" key="2">
    <citation type="submission" date="2023-04" db="EMBL/GenBank/DDBJ databases">
        <authorList>
            <person name="Bu L."/>
            <person name="Lu L."/>
            <person name="Laidemitt M.R."/>
            <person name="Zhang S.M."/>
            <person name="Mutuku M."/>
            <person name="Mkoji G."/>
            <person name="Steinauer M."/>
            <person name="Loker E.S."/>
        </authorList>
    </citation>
    <scope>NUCLEOTIDE SEQUENCE</scope>
    <source>
        <strain evidence="4">KasaAsao</strain>
        <tissue evidence="4">Whole Snail</tissue>
    </source>
</reference>
<name>A0AAD8F859_BIOPF</name>
<dbReference type="Proteomes" id="UP001233172">
    <property type="component" value="Unassembled WGS sequence"/>
</dbReference>
<reference evidence="4" key="1">
    <citation type="journal article" date="2023" name="PLoS Negl. Trop. Dis.">
        <title>A genome sequence for Biomphalaria pfeifferi, the major vector snail for the human-infecting parasite Schistosoma mansoni.</title>
        <authorList>
            <person name="Bu L."/>
            <person name="Lu L."/>
            <person name="Laidemitt M.R."/>
            <person name="Zhang S.M."/>
            <person name="Mutuku M."/>
            <person name="Mkoji G."/>
            <person name="Steinauer M."/>
            <person name="Loker E.S."/>
        </authorList>
    </citation>
    <scope>NUCLEOTIDE SEQUENCE</scope>
    <source>
        <strain evidence="4">KasaAsao</strain>
    </source>
</reference>
<protein>
    <submittedName>
        <fullName evidence="4">Ankyrin repeat domain-containing protein 50</fullName>
    </submittedName>
</protein>
<feature type="repeat" description="ANK" evidence="3">
    <location>
        <begin position="151"/>
        <end position="183"/>
    </location>
</feature>
<dbReference type="SUPFAM" id="SSF48403">
    <property type="entry name" value="Ankyrin repeat"/>
    <property type="match status" value="2"/>
</dbReference>
<sequence>MAKLLVQTYDANVDLKDYLGNTPLILAASTQNKPMVDFLLKKHASKHLTNKKGVSAMMEAASSGCRDIVGALHCKGYNLELSDSQGWTPLMFSSFSGDPSTVEFLLDVGAKIDASSNLCATSLIIACGQSQEKAVSVLLDRGASVNAKDLNGQTALIYAAKNDHKAILELLLRRGADVNLADVFKRTALMHAVLNTDFENNVFKNFWMVHVDEANLAGNTALHFCSSWGHLDAVAILLLHNANPNVINLNGDSPIMLAAAKGHDEIVERFLNCDLCDVNQCNTKDGRTSLMIATHFNHLSTVMLLTKSKVHVNSKNKSGNTALHLSVMKGFTNVVKHLLTVQNIDIYSENISGMTPFFLCDEYHQCEILELLVKPGNDVKKTNRFGEDVITFSIKLKSLEALQILQQRCQISPAEKNRYLEVARRRCYFEIVDFLQQWKPSENTQEANNIAPFTLQASIKKEPLPDIASMTVNNARSSNDHDLLSTSMEQQIDDSDRFSVNSDQILK</sequence>
<evidence type="ECO:0000313" key="4">
    <source>
        <dbReference type="EMBL" id="KAK0054890.1"/>
    </source>
</evidence>
<feature type="repeat" description="ANK" evidence="3">
    <location>
        <begin position="318"/>
        <end position="339"/>
    </location>
</feature>
<comment type="caution">
    <text evidence="4">The sequence shown here is derived from an EMBL/GenBank/DDBJ whole genome shotgun (WGS) entry which is preliminary data.</text>
</comment>
<feature type="repeat" description="ANK" evidence="3">
    <location>
        <begin position="285"/>
        <end position="317"/>
    </location>
</feature>
<proteinExistence type="predicted"/>
<dbReference type="EMBL" id="JASAOG010000074">
    <property type="protein sequence ID" value="KAK0054890.1"/>
    <property type="molecule type" value="Genomic_DNA"/>
</dbReference>
<gene>
    <name evidence="4" type="ORF">Bpfe_015736</name>
</gene>
<dbReference type="PANTHER" id="PTHR24198:SF194">
    <property type="entry name" value="INVERSIN-A"/>
    <property type="match status" value="1"/>
</dbReference>
<evidence type="ECO:0000256" key="3">
    <source>
        <dbReference type="PROSITE-ProRule" id="PRU00023"/>
    </source>
</evidence>
<dbReference type="Pfam" id="PF00023">
    <property type="entry name" value="Ank"/>
    <property type="match status" value="2"/>
</dbReference>
<evidence type="ECO:0000256" key="2">
    <source>
        <dbReference type="ARBA" id="ARBA00023043"/>
    </source>
</evidence>
<dbReference type="InterPro" id="IPR036770">
    <property type="entry name" value="Ankyrin_rpt-contain_sf"/>
</dbReference>
<keyword evidence="1" id="KW-0677">Repeat</keyword>
<dbReference type="AlphaFoldDB" id="A0AAD8F859"/>
<feature type="repeat" description="ANK" evidence="3">
    <location>
        <begin position="85"/>
        <end position="117"/>
    </location>
</feature>
<dbReference type="InterPro" id="IPR002110">
    <property type="entry name" value="Ankyrin_rpt"/>
</dbReference>
<dbReference type="PROSITE" id="PS50297">
    <property type="entry name" value="ANK_REP_REGION"/>
    <property type="match status" value="4"/>
</dbReference>